<sequence>MAIKDVDDLYLRRSTPGFGPDDHFKKSEPFSAPVEADPPPWRGIATETLPTDIKKQLPCHYREWIVVDPEQVRHRRVGNAFVLFAESRKGWRAITSLSELCFAQRHFALVRRQNQNHSQCGGGMSGSFKRFQASEHRRSTPLVCADPPPGVRISHPPHRAALAVGDQGCFRGNDILRVSGEAYDAHRIRIQWQNFNTGQRGSTLQKASPSFGSCRWEELIEGCQPGRYQISVRAESPGGVCHDRVEVRIVEEVVSVAEILFETRTNTFHLLRTEDLQFFQAAARPYDEAVADLENAYQRGDQKDIEAAKQQLDRTLAPLIHSAADSSTLTEVIGFRGARYTYLDAGDLKPHWRRHRIEDMTQNTLLTDGEFDLDKLKDAFGDKKAQLTWELVDPCSRTLADWARGFNARTATMLLPPDNPNRRFDVSPQAQLMRYTHGASLKGNIDFSKRRFGLTGESQVTLSLAEGRADFNAYVPREEGHALRFEYTVASGPRRGETKRFDCGHIRARLQSALSGFAGASLQAGVGVHFDVASGGQVELRGATRNDRNEEDATVDMGGEAFAGLKRGCEVSGAAEWRNPESNHQWGVLAEVGVQGTAGVGAGAKGDFFIEYENGRFLIRAKAYLIWGAGGGGGILFTVNGKTIAEFCQFIYHQLKNNDFNFMDFMNEDAFRYFDTLRTYLLLASERLETVYEEGEDALRRMRMTVKEFLESLQVENVDQKRAALLADRILNSRDLVLFLPPEGKGRLLKALCHRPWFSFNTEQEQAIIAVLRTIQTWNEYKEVMEHLTVDGSRIALGEHAWKQGEQVLWDFLGLANRMRLQYEQLKLLLQTTSRLPVQPQIHTAAVRDNGLGLA</sequence>
<dbReference type="AlphaFoldDB" id="A0A0B5FPC9"/>
<protein>
    <submittedName>
        <fullName evidence="2">Uncharacterized protein</fullName>
    </submittedName>
</protein>
<organism evidence="2 3">
    <name type="scientific">Geoalkalibacter subterraneus</name>
    <dbReference type="NCBI Taxonomy" id="483547"/>
    <lineage>
        <taxon>Bacteria</taxon>
        <taxon>Pseudomonadati</taxon>
        <taxon>Thermodesulfobacteriota</taxon>
        <taxon>Desulfuromonadia</taxon>
        <taxon>Desulfuromonadales</taxon>
        <taxon>Geoalkalibacteraceae</taxon>
        <taxon>Geoalkalibacter</taxon>
    </lineage>
</organism>
<gene>
    <name evidence="2" type="ORF">GSUB_01185</name>
</gene>
<dbReference type="Proteomes" id="UP000035036">
    <property type="component" value="Chromosome"/>
</dbReference>
<accession>A0A0B5FPC9</accession>
<dbReference type="KEGG" id="gsb:GSUB_01185"/>
<name>A0A0B5FPC9_9BACT</name>
<keyword evidence="3" id="KW-1185">Reference proteome</keyword>
<dbReference type="OrthoDB" id="5445630at2"/>
<evidence type="ECO:0000313" key="3">
    <source>
        <dbReference type="Proteomes" id="UP000035036"/>
    </source>
</evidence>
<reference evidence="2 3" key="1">
    <citation type="journal article" date="2015" name="Genome Announc.">
        <title>Genomes of Geoalkalibacter ferrihydriticus Z-0531T and Geoalkalibacter subterraneus Red1T, Two Haloalkaliphilic Metal-Reducing Deltaproteobacteria.</title>
        <authorList>
            <person name="Badalamenti J.P."/>
            <person name="Krajmalnik-Brown R."/>
            <person name="Torres C.I."/>
            <person name="Bond D.R."/>
        </authorList>
    </citation>
    <scope>NUCLEOTIDE SEQUENCE [LARGE SCALE GENOMIC DNA]</scope>
    <source>
        <strain evidence="2 3">Red1</strain>
    </source>
</reference>
<dbReference type="HOGENOM" id="CLU_333939_0_0_7"/>
<proteinExistence type="predicted"/>
<evidence type="ECO:0000313" key="2">
    <source>
        <dbReference type="EMBL" id="AJF05471.1"/>
    </source>
</evidence>
<feature type="region of interest" description="Disordered" evidence="1">
    <location>
        <begin position="20"/>
        <end position="41"/>
    </location>
</feature>
<dbReference type="RefSeq" id="WP_040198817.1">
    <property type="nucleotide sequence ID" value="NZ_CP010311.1"/>
</dbReference>
<evidence type="ECO:0000256" key="1">
    <source>
        <dbReference type="SAM" id="MobiDB-lite"/>
    </source>
</evidence>
<dbReference type="STRING" id="483547.GSUB_01185"/>
<dbReference type="EMBL" id="CP010311">
    <property type="protein sequence ID" value="AJF05471.1"/>
    <property type="molecule type" value="Genomic_DNA"/>
</dbReference>